<dbReference type="AlphaFoldDB" id="A0A1H8ZBZ6"/>
<keyword evidence="7" id="KW-1185">Reference proteome</keyword>
<dbReference type="STRING" id="1855383.SAMN05216548_101108"/>
<feature type="domain" description="SsuA/THI5-like" evidence="5">
    <location>
        <begin position="62"/>
        <end position="261"/>
    </location>
</feature>
<dbReference type="Pfam" id="PF09084">
    <property type="entry name" value="NMT1"/>
    <property type="match status" value="1"/>
</dbReference>
<dbReference type="InterPro" id="IPR015168">
    <property type="entry name" value="SsuA/THI5"/>
</dbReference>
<comment type="subcellular location">
    <subcellularLocation>
        <location evidence="1">Periplasm</location>
    </subcellularLocation>
</comment>
<dbReference type="Gene3D" id="3.40.190.10">
    <property type="entry name" value="Periplasmic binding protein-like II"/>
    <property type="match status" value="2"/>
</dbReference>
<dbReference type="PANTHER" id="PTHR30024">
    <property type="entry name" value="ALIPHATIC SULFONATES-BINDING PROTEIN-RELATED"/>
    <property type="match status" value="1"/>
</dbReference>
<sequence length="341" mass="35277">MSKMLKNGFLKSAGLSLAAAALSLSFAAAPAFAADDAIPAKPEAGTFKLGVEPWLGYGQWHVAAAKGLFKANGLDDVNVVNFTEDKDINAALASGQLDGATVATHTAMAMAAAGLPIKIVLLLDFSMDADAILAGKDVATVADLKGKKVAFEQGTTSDILLNYALQSAGLTIADVTPVPMPAADAGSALIAGQVPVAVTYEPYLTAARAQNADVKLLFTAGKDPGLISDVLVVRDEVAKAKPGQVLAMVKAWDAALSDYKANTKDDRAIIAKAVGSSAEDLSTAFDGVRYYSLAENRSALQGDYSKKTFVDVLDAAKKAGILTQDVAAKDLIDPRFVDAAK</sequence>
<dbReference type="CDD" id="cd13563">
    <property type="entry name" value="PBP2_SsuA_like_6"/>
    <property type="match status" value="1"/>
</dbReference>
<feature type="signal peptide" evidence="4">
    <location>
        <begin position="1"/>
        <end position="33"/>
    </location>
</feature>
<evidence type="ECO:0000256" key="4">
    <source>
        <dbReference type="SAM" id="SignalP"/>
    </source>
</evidence>
<proteinExistence type="inferred from homology"/>
<evidence type="ECO:0000313" key="7">
    <source>
        <dbReference type="Proteomes" id="UP000199647"/>
    </source>
</evidence>
<evidence type="ECO:0000256" key="1">
    <source>
        <dbReference type="ARBA" id="ARBA00004418"/>
    </source>
</evidence>
<protein>
    <submittedName>
        <fullName evidence="6">NitT/TauT family transport system substrate-binding protein</fullName>
    </submittedName>
</protein>
<name>A0A1H8ZBZ6_9HYPH</name>
<evidence type="ECO:0000259" key="5">
    <source>
        <dbReference type="Pfam" id="PF09084"/>
    </source>
</evidence>
<dbReference type="SUPFAM" id="SSF53850">
    <property type="entry name" value="Periplasmic binding protein-like II"/>
    <property type="match status" value="1"/>
</dbReference>
<dbReference type="InterPro" id="IPR006311">
    <property type="entry name" value="TAT_signal"/>
</dbReference>
<dbReference type="PROSITE" id="PS51318">
    <property type="entry name" value="TAT"/>
    <property type="match status" value="1"/>
</dbReference>
<gene>
    <name evidence="6" type="ORF">SAMN05216548_101108</name>
</gene>
<keyword evidence="3 4" id="KW-0732">Signal</keyword>
<dbReference type="Proteomes" id="UP000199647">
    <property type="component" value="Unassembled WGS sequence"/>
</dbReference>
<dbReference type="PANTHER" id="PTHR30024:SF47">
    <property type="entry name" value="TAURINE-BINDING PERIPLASMIC PROTEIN"/>
    <property type="match status" value="1"/>
</dbReference>
<organism evidence="6 7">
    <name type="scientific">Faunimonas pinastri</name>
    <dbReference type="NCBI Taxonomy" id="1855383"/>
    <lineage>
        <taxon>Bacteria</taxon>
        <taxon>Pseudomonadati</taxon>
        <taxon>Pseudomonadota</taxon>
        <taxon>Alphaproteobacteria</taxon>
        <taxon>Hyphomicrobiales</taxon>
        <taxon>Afifellaceae</taxon>
        <taxon>Faunimonas</taxon>
    </lineage>
</organism>
<evidence type="ECO:0000256" key="3">
    <source>
        <dbReference type="ARBA" id="ARBA00022729"/>
    </source>
</evidence>
<accession>A0A1H8ZBZ6</accession>
<dbReference type="GO" id="GO:0042597">
    <property type="term" value="C:periplasmic space"/>
    <property type="evidence" value="ECO:0007669"/>
    <property type="project" value="UniProtKB-SubCell"/>
</dbReference>
<evidence type="ECO:0000313" key="6">
    <source>
        <dbReference type="EMBL" id="SEP61959.1"/>
    </source>
</evidence>
<reference evidence="6 7" key="1">
    <citation type="submission" date="2016-10" db="EMBL/GenBank/DDBJ databases">
        <authorList>
            <person name="de Groot N.N."/>
        </authorList>
    </citation>
    <scope>NUCLEOTIDE SEQUENCE [LARGE SCALE GENOMIC DNA]</scope>
    <source>
        <strain evidence="6 7">A52C2</strain>
    </source>
</reference>
<comment type="similarity">
    <text evidence="2">Belongs to the bacterial solute-binding protein SsuA/TauA family.</text>
</comment>
<feature type="chain" id="PRO_5011508886" evidence="4">
    <location>
        <begin position="34"/>
        <end position="341"/>
    </location>
</feature>
<evidence type="ECO:0000256" key="2">
    <source>
        <dbReference type="ARBA" id="ARBA00010742"/>
    </source>
</evidence>
<dbReference type="EMBL" id="FOFG01000001">
    <property type="protein sequence ID" value="SEP61959.1"/>
    <property type="molecule type" value="Genomic_DNA"/>
</dbReference>